<dbReference type="AlphaFoldDB" id="A0A183V6J4"/>
<dbReference type="GO" id="GO:0032580">
    <property type="term" value="C:Golgi cisterna membrane"/>
    <property type="evidence" value="ECO:0007669"/>
    <property type="project" value="UniProtKB-SubCell"/>
</dbReference>
<dbReference type="SUPFAM" id="SSF47473">
    <property type="entry name" value="EF-hand"/>
    <property type="match status" value="1"/>
</dbReference>
<feature type="domain" description="EH" evidence="2">
    <location>
        <begin position="319"/>
        <end position="410"/>
    </location>
</feature>
<evidence type="ECO:0000313" key="3">
    <source>
        <dbReference type="EMBL" id="VDM47685.1"/>
    </source>
</evidence>
<dbReference type="PANTHER" id="PTHR15463:SF2">
    <property type="entry name" value="SYNERGIN GAMMA"/>
    <property type="match status" value="1"/>
</dbReference>
<dbReference type="EMBL" id="UYWY01023530">
    <property type="protein sequence ID" value="VDM47685.1"/>
    <property type="molecule type" value="Genomic_DNA"/>
</dbReference>
<keyword evidence="1" id="KW-0808">Transferase</keyword>
<dbReference type="InterPro" id="IPR011992">
    <property type="entry name" value="EF-hand-dom_pair"/>
</dbReference>
<dbReference type="EC" id="2.4.1.-" evidence="1"/>
<dbReference type="InterPro" id="IPR059024">
    <property type="entry name" value="SYNRG_C"/>
</dbReference>
<dbReference type="InterPro" id="IPR000261">
    <property type="entry name" value="EH_dom"/>
</dbReference>
<evidence type="ECO:0000259" key="2">
    <source>
        <dbReference type="PROSITE" id="PS50031"/>
    </source>
</evidence>
<organism evidence="4 5">
    <name type="scientific">Toxocara canis</name>
    <name type="common">Canine roundworm</name>
    <dbReference type="NCBI Taxonomy" id="6265"/>
    <lineage>
        <taxon>Eukaryota</taxon>
        <taxon>Metazoa</taxon>
        <taxon>Ecdysozoa</taxon>
        <taxon>Nematoda</taxon>
        <taxon>Chromadorea</taxon>
        <taxon>Rhabditida</taxon>
        <taxon>Spirurina</taxon>
        <taxon>Ascaridomorpha</taxon>
        <taxon>Ascaridoidea</taxon>
        <taxon>Toxocaridae</taxon>
        <taxon>Toxocara</taxon>
    </lineage>
</organism>
<dbReference type="PANTHER" id="PTHR15463">
    <property type="entry name" value="AP1 GAMMA SUBUNIT BINDING PROTEIN 1"/>
    <property type="match status" value="1"/>
</dbReference>
<accession>A0A183V6J4</accession>
<dbReference type="Pfam" id="PF25999">
    <property type="entry name" value="SYNRG_C"/>
    <property type="match status" value="1"/>
</dbReference>
<name>A0A183V6J4_TOXCA</name>
<reference evidence="3 4" key="2">
    <citation type="submission" date="2018-11" db="EMBL/GenBank/DDBJ databases">
        <authorList>
            <consortium name="Pathogen Informatics"/>
        </authorList>
    </citation>
    <scope>NUCLEOTIDE SEQUENCE [LARGE SCALE GENOMIC DNA]</scope>
</reference>
<dbReference type="GO" id="GO:0008376">
    <property type="term" value="F:acetylgalactosaminyltransferase activity"/>
    <property type="evidence" value="ECO:0007669"/>
    <property type="project" value="InterPro"/>
</dbReference>
<keyword evidence="1" id="KW-0735">Signal-anchor</keyword>
<comment type="similarity">
    <text evidence="1">Belongs to the chondroitin N-acetylgalactosaminyltransferase family.</text>
</comment>
<comment type="subcellular location">
    <subcellularLocation>
        <location evidence="1">Golgi apparatus</location>
        <location evidence="1">Golgi stack membrane</location>
        <topology evidence="1">Single-pass type II membrane protein</topology>
    </subcellularLocation>
</comment>
<dbReference type="InterPro" id="IPR039656">
    <property type="entry name" value="SYNRG"/>
</dbReference>
<gene>
    <name evidence="3" type="ORF">TCNE_LOCUS16364</name>
</gene>
<dbReference type="Gene3D" id="1.10.238.10">
    <property type="entry name" value="EF-hand"/>
    <property type="match status" value="1"/>
</dbReference>
<dbReference type="GO" id="GO:0030130">
    <property type="term" value="C:clathrin coat of trans-Golgi network vesicle"/>
    <property type="evidence" value="ECO:0007669"/>
    <property type="project" value="TreeGrafter"/>
</dbReference>
<reference evidence="5" key="1">
    <citation type="submission" date="2016-06" db="UniProtKB">
        <authorList>
            <consortium name="WormBaseParasite"/>
        </authorList>
    </citation>
    <scope>IDENTIFICATION</scope>
</reference>
<evidence type="ECO:0000313" key="4">
    <source>
        <dbReference type="Proteomes" id="UP000050794"/>
    </source>
</evidence>
<dbReference type="Proteomes" id="UP000050794">
    <property type="component" value="Unassembled WGS sequence"/>
</dbReference>
<dbReference type="InterPro" id="IPR008428">
    <property type="entry name" value="Chond_GalNAc"/>
</dbReference>
<keyword evidence="1" id="KW-0333">Golgi apparatus</keyword>
<keyword evidence="4" id="KW-1185">Reference proteome</keyword>
<protein>
    <recommendedName>
        <fullName evidence="1">Hexosyltransferase</fullName>
        <ecNumber evidence="1">2.4.1.-</ecNumber>
    </recommendedName>
</protein>
<dbReference type="PROSITE" id="PS50031">
    <property type="entry name" value="EH"/>
    <property type="match status" value="1"/>
</dbReference>
<keyword evidence="1" id="KW-0812">Transmembrane</keyword>
<evidence type="ECO:0000313" key="5">
    <source>
        <dbReference type="WBParaSite" id="TCNE_0001636501-mRNA-1"/>
    </source>
</evidence>
<dbReference type="WBParaSite" id="TCNE_0001636501-mRNA-1">
    <property type="protein sequence ID" value="TCNE_0001636501-mRNA-1"/>
    <property type="gene ID" value="TCNE_0001636501"/>
</dbReference>
<evidence type="ECO:0000256" key="1">
    <source>
        <dbReference type="RuleBase" id="RU364016"/>
    </source>
</evidence>
<dbReference type="SMART" id="SM00027">
    <property type="entry name" value="EH"/>
    <property type="match status" value="1"/>
</dbReference>
<dbReference type="Pfam" id="PF05679">
    <property type="entry name" value="CHGN"/>
    <property type="match status" value="1"/>
</dbReference>
<sequence length="1047" mass="112637">MVSKDVNMNDNAPVRLRRQDAAAAAANGDARRFLRDERRSLASALHNAAFFKPSRQLVVHKVFFPLPFVEFHPQIVSASEMVSKDVNMNDNAPVRLRRQDAAAAAANGDARRFLRDERRSLASALHNAAFFKPSRQLVVHKDQGHFDRSDFSVLALYGVDYMRARVRLDEKTLLLDLSSLFLGQSEVHVLRAVEPALRLRYHTRACDPQLVDSDYARCLVSRREGLATKAQLANVLFSHNDAGSLGQDRLTVRLTTRGYMQASGAEPHADGGGHLSSSANAAVNMIQQMHFNANIPIPSQNGTGLLHQGGGIVPPALLEETRVPRFYQEAIASCGALSASQLPNTALVYNLMVTSRLPRPVLGNIWSLVNRTLPGQLTRQEFFSCLALIALAQRGQSLSALSNVTVLPIPHFQACAAFPNQQYVHGQPADHHIAVVCPSTVPPTFTRTMPVQMGVPFPNKKPAPSNVSASQQNSFGFNALNSGVATSTQIPHSLTNPGVSGFSSPRSSQLSTPTVTTAAPLSAIPANRAANHHQLTSEAVSVHQVSHSPLHPLPPAAALSKSQIPHSMTSPAFSQTLFQSLPVSAASGPQMPGSLTMPVISSAYTRNMSTASVTLAAQNLARSAAIAGGEFNPKGCSLQPSVSSFTGNTKHLPPFMPSALLSQSLPKVNTPSGEGSLSAVMNFANFENSSSATVQTMKQSNVPQSPSSCEVPNIYLGNGTQMCPSSVTSVPVSLSDNASNTLSHTQPFTAQPDNSSFSLFDSLTTHPRTVTAAPTYRNDLDILCDISFGHSSDGTADTNSLDSGAKATSAANSVAEQFGDFASSKHAYTAALSGAQLLTPRPIAPIPFGSEPVAKGKEEITDIYAAMKAVEGDLNGTQSERECVRVWERCIAEAHRLLKDADIALPPFSEEAVKAVAHTERGARYLSALEAVFEMVCCFDCLDSENFKTVIGRVSRIRKGRSEDVKKMNSELREIDEVWARLSKYVDHSTDEHQSSLSINGLLSKRCGICVSEISDDTLLEFAGTAYHKQCANLWINRVDSLLPKLS</sequence>
<proteinExistence type="inferred from homology"/>